<dbReference type="PANTHER" id="PTHR30528">
    <property type="entry name" value="CYTOPLASMIC PROTEIN"/>
    <property type="match status" value="1"/>
</dbReference>
<evidence type="ECO:0000313" key="1">
    <source>
        <dbReference type="EMBL" id="QTH71204.1"/>
    </source>
</evidence>
<dbReference type="Proteomes" id="UP000664904">
    <property type="component" value="Chromosome"/>
</dbReference>
<dbReference type="RefSeq" id="WP_208842845.1">
    <property type="nucleotide sequence ID" value="NZ_CP072133.1"/>
</dbReference>
<dbReference type="AlphaFoldDB" id="A0A975DGL3"/>
<dbReference type="EMBL" id="CP072133">
    <property type="protein sequence ID" value="QTH71204.1"/>
    <property type="molecule type" value="Genomic_DNA"/>
</dbReference>
<sequence>MAMIFMGCKNNMQLNEHLRRIAIASQGLKSEVKAHDDLLATKQAIKHLGYVQIDTLSVVERAHHHVLWSRVPSYQPDYLNQLVKQQSIFEYWFHAAAYLPMDDYRFALIKMNSIRNGESPYHQNTNPKLEREVLSRIKSEGPMRLRTLDNKGGGGGSGSWWSYGPVKRTVEHLFMRGDLMVTQRYGMEKEYDLAERCLPSELNTRVPTTSEFAEYLFNTTKRAHGVFNWKQLVHLRKGPALREQMRQILIDHVQTGDIKVIKQETGGDLYVESQLLEQTTSPNKLLKILSPFDNLVIHRERLKELFNFDYKIECYVTANIRQYGYFCLPILYGDKLVARLDCKAHRAEKRLEVISLHLENVVFNERVFFNALLAELENFAHFNGCVTLSLDAIGEHALKWQA</sequence>
<organism evidence="1 2">
    <name type="scientific">Pseudoalteromonas xiamenensis</name>
    <dbReference type="NCBI Taxonomy" id="882626"/>
    <lineage>
        <taxon>Bacteria</taxon>
        <taxon>Pseudomonadati</taxon>
        <taxon>Pseudomonadota</taxon>
        <taxon>Gammaproteobacteria</taxon>
        <taxon>Alteromonadales</taxon>
        <taxon>Pseudoalteromonadaceae</taxon>
        <taxon>Pseudoalteromonas</taxon>
    </lineage>
</organism>
<reference evidence="1" key="1">
    <citation type="submission" date="2021-03" db="EMBL/GenBank/DDBJ databases">
        <title>Complete Genome of Pseudoalteromonas xiamenensis STKMTI.2, a new potential marine bacterium producing anti-Vibrio compounds.</title>
        <authorList>
            <person name="Handayani D.P."/>
            <person name="Isnansetyo A."/>
            <person name="Istiqomah I."/>
            <person name="Jumina J."/>
        </authorList>
    </citation>
    <scope>NUCLEOTIDE SEQUENCE</scope>
    <source>
        <strain evidence="1">STKMTI.2</strain>
    </source>
</reference>
<accession>A0A975DGL3</accession>
<keyword evidence="2" id="KW-1185">Reference proteome</keyword>
<name>A0A975DGL3_9GAMM</name>
<dbReference type="InterPro" id="IPR009351">
    <property type="entry name" value="AlkZ-like"/>
</dbReference>
<dbReference type="PANTHER" id="PTHR30528:SF0">
    <property type="entry name" value="CYTOPLASMIC PROTEIN"/>
    <property type="match status" value="1"/>
</dbReference>
<protein>
    <submittedName>
        <fullName evidence="1">YcaQ family DNA glycosylase</fullName>
    </submittedName>
</protein>
<proteinExistence type="predicted"/>
<dbReference type="Pfam" id="PF06224">
    <property type="entry name" value="AlkZ-like"/>
    <property type="match status" value="1"/>
</dbReference>
<dbReference type="KEGG" id="pxi:J5O05_15605"/>
<evidence type="ECO:0000313" key="2">
    <source>
        <dbReference type="Proteomes" id="UP000664904"/>
    </source>
</evidence>
<gene>
    <name evidence="1" type="ORF">J5O05_15605</name>
</gene>